<dbReference type="AlphaFoldDB" id="D8JCN2"/>
<reference evidence="1 3" key="1">
    <citation type="journal article" date="2010" name="J. Bacteriol.">
        <title>Complete genome sequence of Halalkalicoccus jeotgali B3(T), an extremely halophilic archaeon.</title>
        <authorList>
            <person name="Roh S.W."/>
            <person name="Nam Y.D."/>
            <person name="Nam S.H."/>
            <person name="Choi S.H."/>
            <person name="Park H.S."/>
            <person name="Bae J.W."/>
        </authorList>
    </citation>
    <scope>NUCLEOTIDE SEQUENCE [LARGE SCALE GENOMIC DNA]</scope>
    <source>
        <strain evidence="1">B3</strain>
        <strain evidence="3">DSM 18796 / CECT 7217 / JCM 14584 / KCTC 4019 / B3</strain>
        <plasmid evidence="3">2</plasmid>
    </source>
</reference>
<name>D8JCN2_HALJB</name>
<organism evidence="1 3">
    <name type="scientific">Halalkalicoccus jeotgali (strain DSM 18796 / CECT 7217 / JCM 14584 / KCTC 4019 / B3)</name>
    <dbReference type="NCBI Taxonomy" id="795797"/>
    <lineage>
        <taxon>Archaea</taxon>
        <taxon>Methanobacteriati</taxon>
        <taxon>Methanobacteriota</taxon>
        <taxon>Stenosarchaea group</taxon>
        <taxon>Halobacteria</taxon>
        <taxon>Halobacteriales</taxon>
        <taxon>Halococcaceae</taxon>
        <taxon>Halalkalicoccus</taxon>
    </lineage>
</organism>
<evidence type="ECO:0000313" key="4">
    <source>
        <dbReference type="Proteomes" id="UP000011645"/>
    </source>
</evidence>
<dbReference type="PATRIC" id="fig|795797.18.peg.3675"/>
<evidence type="ECO:0000313" key="3">
    <source>
        <dbReference type="Proteomes" id="UP000000390"/>
    </source>
</evidence>
<accession>D8JCN2</accession>
<dbReference type="Proteomes" id="UP000011645">
    <property type="component" value="Unassembled WGS sequence"/>
</dbReference>
<dbReference type="EMBL" id="AOHV01000002">
    <property type="protein sequence ID" value="ELY41706.1"/>
    <property type="molecule type" value="Genomic_DNA"/>
</dbReference>
<gene>
    <name evidence="1" type="ordered locus">HacjB3_19008</name>
    <name evidence="2" type="ORF">C497_00415</name>
</gene>
<reference evidence="2 4" key="2">
    <citation type="journal article" date="2014" name="PLoS Genet.">
        <title>Phylogenetically driven sequencing of extremely halophilic archaea reveals strategies for static and dynamic osmo-response.</title>
        <authorList>
            <person name="Becker E.A."/>
            <person name="Seitzer P.M."/>
            <person name="Tritt A."/>
            <person name="Larsen D."/>
            <person name="Krusor M."/>
            <person name="Yao A.I."/>
            <person name="Wu D."/>
            <person name="Madern D."/>
            <person name="Eisen J.A."/>
            <person name="Darling A.E."/>
            <person name="Facciotti M.T."/>
        </authorList>
    </citation>
    <scope>NUCLEOTIDE SEQUENCE [LARGE SCALE GENOMIC DNA]</scope>
    <source>
        <strain evidence="2">B3</strain>
        <strain evidence="4">DSM 18796 / CECT 7217 / JCM 14584 / KCTC 4019 / B3</strain>
    </source>
</reference>
<dbReference type="HOGENOM" id="CLU_3162990_0_0_2"/>
<dbReference type="InterPro" id="IPR036390">
    <property type="entry name" value="WH_DNA-bd_sf"/>
</dbReference>
<dbReference type="KEGG" id="hje:HacjB3_19008"/>
<proteinExistence type="predicted"/>
<geneLocation type="plasmid" evidence="1 3">
    <name>2</name>
</geneLocation>
<dbReference type="eggNOG" id="arCOG00006">
    <property type="taxonomic scope" value="Archaea"/>
</dbReference>
<evidence type="ECO:0000313" key="1">
    <source>
        <dbReference type="EMBL" id="ADJ17139.1"/>
    </source>
</evidence>
<evidence type="ECO:0000313" key="2">
    <source>
        <dbReference type="EMBL" id="ELY41706.1"/>
    </source>
</evidence>
<keyword evidence="4" id="KW-1185">Reference proteome</keyword>
<keyword evidence="1" id="KW-0614">Plasmid</keyword>
<dbReference type="EMBL" id="CP002064">
    <property type="protein sequence ID" value="ADJ17139.1"/>
    <property type="molecule type" value="Genomic_DNA"/>
</dbReference>
<protein>
    <submittedName>
        <fullName evidence="1">Transcription regulator</fullName>
    </submittedName>
</protein>
<sequence>MYPNLDSLVQEGYIEKSALDKRTNQYKLTDEGTISCYASSTGDSRNS</sequence>
<dbReference type="Proteomes" id="UP000000390">
    <property type="component" value="Plasmid 2"/>
</dbReference>
<dbReference type="SUPFAM" id="SSF46785">
    <property type="entry name" value="Winged helix' DNA-binding domain"/>
    <property type="match status" value="1"/>
</dbReference>